<dbReference type="InterPro" id="IPR006905">
    <property type="entry name" value="Flavin_halogenase"/>
</dbReference>
<dbReference type="Proteomes" id="UP001247805">
    <property type="component" value="Unassembled WGS sequence"/>
</dbReference>
<keyword evidence="2" id="KW-1185">Reference proteome</keyword>
<sequence>MNKNQAQTRKPASTTASQNLDIVIYGHSIAAFVSALTIHNALAGRVTLSLILPADQTHSDILYGGTATPDAYNLHLAMGITEAQLLQHTNSSFSFGTHYQNWTDKKFDWIQAFNLPFTSKLGIDFHQVLLKHNQDIQPYLAGAQSALQHKFAHPPQNQPALPLSRAEYGYNFDYQNYALFLLNEIIQRKINLIQSDLLEVEVEDEHIARLRLNDDSSIEADLFIDCSGPDAKLISALDVKKQGDSRINVSLLTHENDRKMKPCNQISGHGDSWQSTLYLQDSSQVLQAVSDKDASEKVEHSVNSVTSISVNIGYQEQAWVGNCVAMSLSAAVLEPFSNAPFRLLKLDIERLLELIPISNNMQLEQKEYNRRYKLDVQHAALFNLALTDTRHVLQDSHAKKNQLIDSETQALLDRKLVQYLHRGLIVSYDLEPFYAEDWVILHFGMQRFPRRLNSLCDNIDNTGVKQHLLQTQNAIAAMVAKMPPCSLYTEKFLNYLKRQA</sequence>
<dbReference type="Gene3D" id="3.50.50.60">
    <property type="entry name" value="FAD/NAD(P)-binding domain"/>
    <property type="match status" value="1"/>
</dbReference>
<reference evidence="1 2" key="1">
    <citation type="submission" date="2023-10" db="EMBL/GenBank/DDBJ databases">
        <title>Glaciecola aquimarina strain GGW-M5 nov., isolated from a coastal seawater.</title>
        <authorList>
            <person name="Bayburt H."/>
            <person name="Kim J.M."/>
            <person name="Choi B.J."/>
            <person name="Jeon C.O."/>
        </authorList>
    </citation>
    <scope>NUCLEOTIDE SEQUENCE [LARGE SCALE GENOMIC DNA]</scope>
    <source>
        <strain evidence="1 2">KCTC 32108</strain>
    </source>
</reference>
<protein>
    <submittedName>
        <fullName evidence="1">Tryptophan 7-halogenase</fullName>
    </submittedName>
</protein>
<dbReference type="Pfam" id="PF04820">
    <property type="entry name" value="Trp_halogenase"/>
    <property type="match status" value="1"/>
</dbReference>
<name>A0ABU3SRU4_9ALTE</name>
<proteinExistence type="predicted"/>
<organism evidence="1 2">
    <name type="scientific">Paraglaciecola aquimarina</name>
    <dbReference type="NCBI Taxonomy" id="1235557"/>
    <lineage>
        <taxon>Bacteria</taxon>
        <taxon>Pseudomonadati</taxon>
        <taxon>Pseudomonadota</taxon>
        <taxon>Gammaproteobacteria</taxon>
        <taxon>Alteromonadales</taxon>
        <taxon>Alteromonadaceae</taxon>
        <taxon>Paraglaciecola</taxon>
    </lineage>
</organism>
<evidence type="ECO:0000313" key="2">
    <source>
        <dbReference type="Proteomes" id="UP001247805"/>
    </source>
</evidence>
<gene>
    <name evidence="1" type="ORF">RS130_01325</name>
</gene>
<comment type="caution">
    <text evidence="1">The sequence shown here is derived from an EMBL/GenBank/DDBJ whole genome shotgun (WGS) entry which is preliminary data.</text>
</comment>
<dbReference type="EMBL" id="JAWDIO010000002">
    <property type="protein sequence ID" value="MDU0352738.1"/>
    <property type="molecule type" value="Genomic_DNA"/>
</dbReference>
<evidence type="ECO:0000313" key="1">
    <source>
        <dbReference type="EMBL" id="MDU0352738.1"/>
    </source>
</evidence>
<dbReference type="RefSeq" id="WP_316024448.1">
    <property type="nucleotide sequence ID" value="NZ_JAWDIO010000002.1"/>
</dbReference>
<accession>A0ABU3SRU4</accession>
<dbReference type="SUPFAM" id="SSF51905">
    <property type="entry name" value="FAD/NAD(P)-binding domain"/>
    <property type="match status" value="1"/>
</dbReference>
<dbReference type="InterPro" id="IPR036188">
    <property type="entry name" value="FAD/NAD-bd_sf"/>
</dbReference>